<accession>A0A0H2V733</accession>
<gene>
    <name evidence="1" type="ordered locus">c1776</name>
</gene>
<evidence type="ECO:0000313" key="2">
    <source>
        <dbReference type="Proteomes" id="UP000001410"/>
    </source>
</evidence>
<proteinExistence type="predicted"/>
<sequence length="85" mass="9452">MPCCGIRHNFLLRLMPAISDPSSSDVLHQEWIPAPEYVRASVLLHQPVALIAAAHFATIHCDQNDCCNAAITRSVKQTAQKWLTE</sequence>
<dbReference type="EMBL" id="AE014075">
    <property type="protein sequence ID" value="AAN80242.1"/>
    <property type="molecule type" value="Genomic_DNA"/>
</dbReference>
<reference evidence="1 2" key="1">
    <citation type="journal article" date="2002" name="Proc. Natl. Acad. Sci. U.S.A.">
        <title>Extensive mosaic structure revealed by the complete genome sequence of uropathogenic Escherichia coli.</title>
        <authorList>
            <person name="Welch R.A."/>
            <person name="Burland V."/>
            <person name="Plunkett G.III."/>
            <person name="Redford P."/>
            <person name="Roesch P."/>
            <person name="Rasko D."/>
            <person name="Buckles E.L."/>
            <person name="Liou S.R."/>
            <person name="Boutin A."/>
            <person name="Hackett J."/>
            <person name="Stroud D."/>
            <person name="Mayhew G.F."/>
            <person name="Rose D.J."/>
            <person name="Zhou S."/>
            <person name="Schwartz D.C."/>
            <person name="Perna N.T."/>
            <person name="Mobley H.L."/>
            <person name="Donnenberg M.S."/>
            <person name="Blattner F.R."/>
        </authorList>
    </citation>
    <scope>NUCLEOTIDE SEQUENCE [LARGE SCALE GENOMIC DNA]</scope>
    <source>
        <strain evidence="2">CFT073 / ATCC 700928 / UPEC</strain>
    </source>
</reference>
<organism evidence="1 2">
    <name type="scientific">Escherichia coli O6:H1 (strain CFT073 / ATCC 700928 / UPEC)</name>
    <dbReference type="NCBI Taxonomy" id="199310"/>
    <lineage>
        <taxon>Bacteria</taxon>
        <taxon>Pseudomonadati</taxon>
        <taxon>Pseudomonadota</taxon>
        <taxon>Gammaproteobacteria</taxon>
        <taxon>Enterobacterales</taxon>
        <taxon>Enterobacteriaceae</taxon>
        <taxon>Escherichia</taxon>
    </lineage>
</organism>
<name>A0A0H2V733_ECOL6</name>
<dbReference type="KEGG" id="ecc:c1776"/>
<dbReference type="AlphaFoldDB" id="A0A0H2V733"/>
<dbReference type="STRING" id="199310.c1776"/>
<protein>
    <submittedName>
        <fullName evidence="1">Uncharacterized protein</fullName>
    </submittedName>
</protein>
<dbReference type="Proteomes" id="UP000001410">
    <property type="component" value="Chromosome"/>
</dbReference>
<evidence type="ECO:0000313" key="1">
    <source>
        <dbReference type="EMBL" id="AAN80242.1"/>
    </source>
</evidence>
<keyword evidence="2" id="KW-1185">Reference proteome</keyword>
<dbReference type="HOGENOM" id="CLU_2507394_0_0_6"/>